<dbReference type="EMBL" id="BMAW01058244">
    <property type="protein sequence ID" value="GFT15233.1"/>
    <property type="molecule type" value="Genomic_DNA"/>
</dbReference>
<accession>A0A8X6TJ56</accession>
<evidence type="ECO:0000313" key="1">
    <source>
        <dbReference type="EMBL" id="GFT15233.1"/>
    </source>
</evidence>
<proteinExistence type="predicted"/>
<dbReference type="Proteomes" id="UP000887013">
    <property type="component" value="Unassembled WGS sequence"/>
</dbReference>
<protein>
    <submittedName>
        <fullName evidence="1">Uncharacterized protein</fullName>
    </submittedName>
</protein>
<name>A0A8X6TJ56_NEPPI</name>
<comment type="caution">
    <text evidence="1">The sequence shown here is derived from an EMBL/GenBank/DDBJ whole genome shotgun (WGS) entry which is preliminary data.</text>
</comment>
<dbReference type="AlphaFoldDB" id="A0A8X6TJ56"/>
<gene>
    <name evidence="1" type="ORF">NPIL_72321</name>
</gene>
<organism evidence="1 2">
    <name type="scientific">Nephila pilipes</name>
    <name type="common">Giant wood spider</name>
    <name type="synonym">Nephila maculata</name>
    <dbReference type="NCBI Taxonomy" id="299642"/>
    <lineage>
        <taxon>Eukaryota</taxon>
        <taxon>Metazoa</taxon>
        <taxon>Ecdysozoa</taxon>
        <taxon>Arthropoda</taxon>
        <taxon>Chelicerata</taxon>
        <taxon>Arachnida</taxon>
        <taxon>Araneae</taxon>
        <taxon>Araneomorphae</taxon>
        <taxon>Entelegynae</taxon>
        <taxon>Araneoidea</taxon>
        <taxon>Nephilidae</taxon>
        <taxon>Nephila</taxon>
    </lineage>
</organism>
<reference evidence="1" key="1">
    <citation type="submission" date="2020-08" db="EMBL/GenBank/DDBJ databases">
        <title>Multicomponent nature underlies the extraordinary mechanical properties of spider dragline silk.</title>
        <authorList>
            <person name="Kono N."/>
            <person name="Nakamura H."/>
            <person name="Mori M."/>
            <person name="Yoshida Y."/>
            <person name="Ohtoshi R."/>
            <person name="Malay A.D."/>
            <person name="Moran D.A.P."/>
            <person name="Tomita M."/>
            <person name="Numata K."/>
            <person name="Arakawa K."/>
        </authorList>
    </citation>
    <scope>NUCLEOTIDE SEQUENCE</scope>
</reference>
<sequence length="111" mass="12348">MVLINSEREKKEAYPGSEVLGPKFNIRKVEVVNGAWNGHRMLWPASASGSPPVRPFIFSQHVRRVQALFLKRPPVRQQRLEDNSGSSVSGTAEIFFGEGISNIPLYGSPDQ</sequence>
<evidence type="ECO:0000313" key="2">
    <source>
        <dbReference type="Proteomes" id="UP000887013"/>
    </source>
</evidence>
<keyword evidence="2" id="KW-1185">Reference proteome</keyword>